<dbReference type="InterPro" id="IPR012347">
    <property type="entry name" value="Ferritin-like"/>
</dbReference>
<dbReference type="Pfam" id="PF00210">
    <property type="entry name" value="Ferritin"/>
    <property type="match status" value="1"/>
</dbReference>
<dbReference type="Proteomes" id="UP000051647">
    <property type="component" value="Unassembled WGS sequence"/>
</dbReference>
<sequence>MTEQATLDAKFAAEQKQADVDHHKPTAGAMTNHVLSNHLVMNIKLHQISWFIKGANAENYKAVLKQTISENNQWFDKIAEQLLDENELPSSTMKEYSDYTMLEENGENKYLNAEEMLATVVNDLVTDNMFVTRAIKLAEKEDRPYFQQVLVELLGWNNHQIRIYQALLGKTATEGLGDDEDDEDFD</sequence>
<dbReference type="AlphaFoldDB" id="A0A0R1SHJ5"/>
<evidence type="ECO:0000259" key="1">
    <source>
        <dbReference type="Pfam" id="PF00210"/>
    </source>
</evidence>
<evidence type="ECO:0000313" key="3">
    <source>
        <dbReference type="Proteomes" id="UP000051647"/>
    </source>
</evidence>
<dbReference type="EMBL" id="AZFA01000009">
    <property type="protein sequence ID" value="KRL66964.1"/>
    <property type="molecule type" value="Genomic_DNA"/>
</dbReference>
<comment type="caution">
    <text evidence="2">The sequence shown here is derived from an EMBL/GenBank/DDBJ whole genome shotgun (WGS) entry which is preliminary data.</text>
</comment>
<organism evidence="2 3">
    <name type="scientific">Companilactobacillus versmoldensis DSM 14857 = KCTC 3814</name>
    <dbReference type="NCBI Taxonomy" id="1423815"/>
    <lineage>
        <taxon>Bacteria</taxon>
        <taxon>Bacillati</taxon>
        <taxon>Bacillota</taxon>
        <taxon>Bacilli</taxon>
        <taxon>Lactobacillales</taxon>
        <taxon>Lactobacillaceae</taxon>
        <taxon>Companilactobacillus</taxon>
    </lineage>
</organism>
<keyword evidence="3" id="KW-1185">Reference proteome</keyword>
<evidence type="ECO:0000313" key="2">
    <source>
        <dbReference type="EMBL" id="KRL66964.1"/>
    </source>
</evidence>
<dbReference type="InterPro" id="IPR009078">
    <property type="entry name" value="Ferritin-like_SF"/>
</dbReference>
<dbReference type="PATRIC" id="fig|1423815.3.peg.2348"/>
<dbReference type="InterPro" id="IPR008331">
    <property type="entry name" value="Ferritin_DPS_dom"/>
</dbReference>
<name>A0A0R1SHJ5_9LACO</name>
<dbReference type="STRING" id="1423815.FC27_GL002290"/>
<dbReference type="OrthoDB" id="9797023at2"/>
<dbReference type="GO" id="GO:0008199">
    <property type="term" value="F:ferric iron binding"/>
    <property type="evidence" value="ECO:0007669"/>
    <property type="project" value="InterPro"/>
</dbReference>
<dbReference type="Gene3D" id="1.20.1260.10">
    <property type="match status" value="1"/>
</dbReference>
<reference evidence="2 3" key="1">
    <citation type="journal article" date="2015" name="Genome Announc.">
        <title>Expanding the biotechnology potential of lactobacilli through comparative genomics of 213 strains and associated genera.</title>
        <authorList>
            <person name="Sun Z."/>
            <person name="Harris H.M."/>
            <person name="McCann A."/>
            <person name="Guo C."/>
            <person name="Argimon S."/>
            <person name="Zhang W."/>
            <person name="Yang X."/>
            <person name="Jeffery I.B."/>
            <person name="Cooney J.C."/>
            <person name="Kagawa T.F."/>
            <person name="Liu W."/>
            <person name="Song Y."/>
            <person name="Salvetti E."/>
            <person name="Wrobel A."/>
            <person name="Rasinkangas P."/>
            <person name="Parkhill J."/>
            <person name="Rea M.C."/>
            <person name="O'Sullivan O."/>
            <person name="Ritari J."/>
            <person name="Douillard F.P."/>
            <person name="Paul Ross R."/>
            <person name="Yang R."/>
            <person name="Briner A.E."/>
            <person name="Felis G.E."/>
            <person name="de Vos W.M."/>
            <person name="Barrangou R."/>
            <person name="Klaenhammer T.R."/>
            <person name="Caufield P.W."/>
            <person name="Cui Y."/>
            <person name="Zhang H."/>
            <person name="O'Toole P.W."/>
        </authorList>
    </citation>
    <scope>NUCLEOTIDE SEQUENCE [LARGE SCALE GENOMIC DNA]</scope>
    <source>
        <strain evidence="2 3">DSM 14857</strain>
    </source>
</reference>
<dbReference type="RefSeq" id="WP_010624673.1">
    <property type="nucleotide sequence ID" value="NZ_AZFA01000009.1"/>
</dbReference>
<gene>
    <name evidence="2" type="ORF">FC27_GL002290</name>
</gene>
<dbReference type="SUPFAM" id="SSF47240">
    <property type="entry name" value="Ferritin-like"/>
    <property type="match status" value="1"/>
</dbReference>
<protein>
    <submittedName>
        <fullName evidence="2">Stress induced DNA binding protein</fullName>
    </submittedName>
</protein>
<proteinExistence type="predicted"/>
<accession>A0A0R1SHJ5</accession>
<feature type="domain" description="Ferritin/DPS" evidence="1">
    <location>
        <begin position="32"/>
        <end position="171"/>
    </location>
</feature>
<dbReference type="eggNOG" id="COG0783">
    <property type="taxonomic scope" value="Bacteria"/>
</dbReference>